<dbReference type="Gene3D" id="3.90.1200.10">
    <property type="match status" value="1"/>
</dbReference>
<evidence type="ECO:0000256" key="1">
    <source>
        <dbReference type="SAM" id="MobiDB-lite"/>
    </source>
</evidence>
<gene>
    <name evidence="3" type="ORF">D777_02468</name>
</gene>
<accession>A0A072MZ52</accession>
<organism evidence="3 4">
    <name type="scientific">Marinobacter nitratireducens</name>
    <dbReference type="NCBI Taxonomy" id="1137280"/>
    <lineage>
        <taxon>Bacteria</taxon>
        <taxon>Pseudomonadati</taxon>
        <taxon>Pseudomonadota</taxon>
        <taxon>Gammaproteobacteria</taxon>
        <taxon>Pseudomonadales</taxon>
        <taxon>Marinobacteraceae</taxon>
        <taxon>Marinobacter</taxon>
    </lineage>
</organism>
<dbReference type="Proteomes" id="UP000035057">
    <property type="component" value="Unassembled WGS sequence"/>
</dbReference>
<protein>
    <recommendedName>
        <fullName evidence="2">Aminoglycoside phosphotransferase domain-containing protein</fullName>
    </recommendedName>
</protein>
<dbReference type="Pfam" id="PF01636">
    <property type="entry name" value="APH"/>
    <property type="match status" value="1"/>
</dbReference>
<dbReference type="AlphaFoldDB" id="A0A072MZ52"/>
<dbReference type="OrthoDB" id="3806873at2"/>
<dbReference type="InterPro" id="IPR002575">
    <property type="entry name" value="Aminoglycoside_PTrfase"/>
</dbReference>
<dbReference type="SUPFAM" id="SSF56112">
    <property type="entry name" value="Protein kinase-like (PK-like)"/>
    <property type="match status" value="1"/>
</dbReference>
<feature type="domain" description="Aminoglycoside phosphotransferase" evidence="2">
    <location>
        <begin position="281"/>
        <end position="446"/>
    </location>
</feature>
<name>A0A072MZ52_9GAMM</name>
<proteinExistence type="predicted"/>
<comment type="caution">
    <text evidence="3">The sequence shown here is derived from an EMBL/GenBank/DDBJ whole genome shotgun (WGS) entry which is preliminary data.</text>
</comment>
<evidence type="ECO:0000313" key="4">
    <source>
        <dbReference type="Proteomes" id="UP000035057"/>
    </source>
</evidence>
<evidence type="ECO:0000259" key="2">
    <source>
        <dbReference type="Pfam" id="PF01636"/>
    </source>
</evidence>
<sequence length="542" mass="62136">MRQPINVSILEHLYFLRFEVENHFDLVEAFVTRPRSSIAQRLINRKGYRKTLVEKVDLSVAMDVQRRKVDGPAFQRSKSLERLARLLDQLGQACIEFTDIESLAETSDKRYKDYAKLIRRVRKSLALVIINPEDANTRQGLKIGRRAAKLSASLKETSAQRTPPPKGTQDASPVLHFQIHRMILLLRELADALLAANFGPAVRLQNYKQLRDAAHAYTEDGGSFGVERLALTRSGSTIAALKAEHDSSREFMAVYKEGQAEKVLEEVSGVDQWKQVYPKVAPTVLSHHVEQETDLGSMMIEHLPGRTLEALLLNSQWDDARLLISELGKTLRKIWKSSRTKERAEPRYMQQLRNRMPETRQAHPSLFSEGQVICGMSRPRFNALMDEVETLEKTIRAPFSVLIHGDFNVDNLIFDDLKNRIYFIDLHRASYSDYVQDLSVLMVSIYRLPVMDPAPRAEMMALIRELYLFARRFAKSNKDSSFDVRLAIALARSFATSTRFIYDTGFARRLAFRSGYLLETVARLDPEKLEKFKLPLEEIFSD</sequence>
<dbReference type="EMBL" id="ANIE01000007">
    <property type="protein sequence ID" value="KEF30526.1"/>
    <property type="molecule type" value="Genomic_DNA"/>
</dbReference>
<evidence type="ECO:0000313" key="3">
    <source>
        <dbReference type="EMBL" id="KEF30526.1"/>
    </source>
</evidence>
<reference evidence="3 4" key="1">
    <citation type="submission" date="2012-12" db="EMBL/GenBank/DDBJ databases">
        <title>Genome assembly of Marinobacter sp. AK21.</title>
        <authorList>
            <person name="Khatri I."/>
            <person name="Kumar R."/>
            <person name="Vaidya B."/>
            <person name="Subramanian S."/>
            <person name="Pinnaka A."/>
        </authorList>
    </citation>
    <scope>NUCLEOTIDE SEQUENCE [LARGE SCALE GENOMIC DNA]</scope>
    <source>
        <strain evidence="3 4">AK21</strain>
    </source>
</reference>
<keyword evidence="4" id="KW-1185">Reference proteome</keyword>
<feature type="region of interest" description="Disordered" evidence="1">
    <location>
        <begin position="152"/>
        <end position="171"/>
    </location>
</feature>
<dbReference type="RefSeq" id="WP_036132259.1">
    <property type="nucleotide sequence ID" value="NZ_ANIE01000007.1"/>
</dbReference>
<dbReference type="PATRIC" id="fig|1137280.3.peg.2284"/>
<dbReference type="STRING" id="1137280.D777_02468"/>
<dbReference type="InterPro" id="IPR011009">
    <property type="entry name" value="Kinase-like_dom_sf"/>
</dbReference>